<dbReference type="SUPFAM" id="SSF51735">
    <property type="entry name" value="NAD(P)-binding Rossmann-fold domains"/>
    <property type="match status" value="1"/>
</dbReference>
<dbReference type="InterPro" id="IPR036291">
    <property type="entry name" value="NAD(P)-bd_dom_sf"/>
</dbReference>
<evidence type="ECO:0000259" key="4">
    <source>
        <dbReference type="SMART" id="SM00829"/>
    </source>
</evidence>
<comment type="subunit">
    <text evidence="2">Monomer.</text>
</comment>
<name>A0AAJ0GEJ3_9PEZI</name>
<dbReference type="InterPro" id="IPR011032">
    <property type="entry name" value="GroES-like_sf"/>
</dbReference>
<protein>
    <recommendedName>
        <fullName evidence="4">Enoyl reductase (ER) domain-containing protein</fullName>
    </recommendedName>
</protein>
<organism evidence="5 6">
    <name type="scientific">Extremus antarcticus</name>
    <dbReference type="NCBI Taxonomy" id="702011"/>
    <lineage>
        <taxon>Eukaryota</taxon>
        <taxon>Fungi</taxon>
        <taxon>Dikarya</taxon>
        <taxon>Ascomycota</taxon>
        <taxon>Pezizomycotina</taxon>
        <taxon>Dothideomycetes</taxon>
        <taxon>Dothideomycetidae</taxon>
        <taxon>Mycosphaerellales</taxon>
        <taxon>Extremaceae</taxon>
        <taxon>Extremus</taxon>
    </lineage>
</organism>
<dbReference type="InterPro" id="IPR047122">
    <property type="entry name" value="Trans-enoyl_RdTase-like"/>
</dbReference>
<keyword evidence="3" id="KW-0560">Oxidoreductase</keyword>
<dbReference type="InterPro" id="IPR020843">
    <property type="entry name" value="ER"/>
</dbReference>
<dbReference type="SMART" id="SM00829">
    <property type="entry name" value="PKS_ER"/>
    <property type="match status" value="1"/>
</dbReference>
<evidence type="ECO:0000256" key="2">
    <source>
        <dbReference type="ARBA" id="ARBA00011245"/>
    </source>
</evidence>
<comment type="similarity">
    <text evidence="1">Belongs to the zinc-containing alcohol dehydrogenase family.</text>
</comment>
<accession>A0AAJ0GEJ3</accession>
<evidence type="ECO:0000256" key="1">
    <source>
        <dbReference type="ARBA" id="ARBA00008072"/>
    </source>
</evidence>
<dbReference type="SUPFAM" id="SSF50129">
    <property type="entry name" value="GroES-like"/>
    <property type="match status" value="1"/>
</dbReference>
<dbReference type="EMBL" id="JAWDJX010000007">
    <property type="protein sequence ID" value="KAK3055988.1"/>
    <property type="molecule type" value="Genomic_DNA"/>
</dbReference>
<dbReference type="AlphaFoldDB" id="A0AAJ0GEJ3"/>
<dbReference type="CDD" id="cd08249">
    <property type="entry name" value="enoyl_reductase_like"/>
    <property type="match status" value="1"/>
</dbReference>
<dbReference type="GO" id="GO:0016651">
    <property type="term" value="F:oxidoreductase activity, acting on NAD(P)H"/>
    <property type="evidence" value="ECO:0007669"/>
    <property type="project" value="InterPro"/>
</dbReference>
<reference evidence="5" key="1">
    <citation type="submission" date="2023-04" db="EMBL/GenBank/DDBJ databases">
        <title>Black Yeasts Isolated from many extreme environments.</title>
        <authorList>
            <person name="Coleine C."/>
            <person name="Stajich J.E."/>
            <person name="Selbmann L."/>
        </authorList>
    </citation>
    <scope>NUCLEOTIDE SEQUENCE</scope>
    <source>
        <strain evidence="5">CCFEE 5312</strain>
    </source>
</reference>
<dbReference type="Gene3D" id="3.40.50.720">
    <property type="entry name" value="NAD(P)-binding Rossmann-like Domain"/>
    <property type="match status" value="1"/>
</dbReference>
<keyword evidence="6" id="KW-1185">Reference proteome</keyword>
<evidence type="ECO:0000313" key="5">
    <source>
        <dbReference type="EMBL" id="KAK3055988.1"/>
    </source>
</evidence>
<proteinExistence type="inferred from homology"/>
<gene>
    <name evidence="5" type="ORF">LTR09_003222</name>
</gene>
<dbReference type="PANTHER" id="PTHR45348">
    <property type="entry name" value="HYPOTHETICAL OXIDOREDUCTASE (EUROFUNG)"/>
    <property type="match status" value="1"/>
</dbReference>
<dbReference type="Gene3D" id="3.90.180.10">
    <property type="entry name" value="Medium-chain alcohol dehydrogenases, catalytic domain"/>
    <property type="match status" value="1"/>
</dbReference>
<dbReference type="Pfam" id="PF08240">
    <property type="entry name" value="ADH_N"/>
    <property type="match status" value="1"/>
</dbReference>
<dbReference type="PANTHER" id="PTHR45348:SF5">
    <property type="entry name" value="OXIDOREDUCTASE, PUTATIVE (AFU_ORTHOLOGUE AFUA_8G01420)-RELATED"/>
    <property type="match status" value="1"/>
</dbReference>
<sequence length="334" mass="35316">MKEAIVSAGPKVKIVDSDVPKPGPDQVLIKVAVAGANPKDWKLPEWTDMEVNQGDDCAGTVEAVGENVTTFSPGDRVAGFHQTGTPGGTYAAYALCPSHTSFHIPESLSFEEAATIPCTAGTAAVGLYTRVGGLGLPLPFLPAHDDPIPLVIYGASGSVGSFAVQLATKSHIHPLICVAGGSGSTLEPFLDRSKGDTIIDYRKGDESVVKEIKEALDGMPLRYALDTVAHKNTTKNIAEAMPHGGQIARALPPEGGLLNDVEQFQLSVGTVHSDQKDFGFVLYQLFGLGLKDGWFKPRPYEVVPGGIEGVEEALVSLKKGKPAKYVFRISEGPQ</sequence>
<dbReference type="InterPro" id="IPR013154">
    <property type="entry name" value="ADH-like_N"/>
</dbReference>
<evidence type="ECO:0000256" key="3">
    <source>
        <dbReference type="ARBA" id="ARBA00023002"/>
    </source>
</evidence>
<feature type="domain" description="Enoyl reductase (ER)" evidence="4">
    <location>
        <begin position="9"/>
        <end position="327"/>
    </location>
</feature>
<comment type="caution">
    <text evidence="5">The sequence shown here is derived from an EMBL/GenBank/DDBJ whole genome shotgun (WGS) entry which is preliminary data.</text>
</comment>
<evidence type="ECO:0000313" key="6">
    <source>
        <dbReference type="Proteomes" id="UP001271007"/>
    </source>
</evidence>
<dbReference type="Proteomes" id="UP001271007">
    <property type="component" value="Unassembled WGS sequence"/>
</dbReference>